<comment type="caution">
    <text evidence="6">The sequence shown here is derived from an EMBL/GenBank/DDBJ whole genome shotgun (WGS) entry which is preliminary data.</text>
</comment>
<dbReference type="PANTHER" id="PTHR11963">
    <property type="entry name" value="LEUCINE AMINOPEPTIDASE-RELATED"/>
    <property type="match status" value="1"/>
</dbReference>
<dbReference type="EMBL" id="LSSL01000814">
    <property type="protein sequence ID" value="OLY83631.1"/>
    <property type="molecule type" value="Genomic_DNA"/>
</dbReference>
<comment type="similarity">
    <text evidence="1">Belongs to the peptidase M17 family.</text>
</comment>
<gene>
    <name evidence="6" type="ORF">AYI68_g2226</name>
</gene>
<sequence>MLPNIQIIHSEFVTQDFSSDSAVVIYTSKQDLESEFLPFSGLASSISSLEAVDSSAHKETVFLVSPHVPGARLILSPISTLETDTADVRLVADAVKSGLRRAIKAGSRSPSIYLSNITHFPESADSDYSNWIEVAILASLEESYVSLVAREWNSKKEAFDKNEKFDSLKFVISPKIICDTDILLRNVSAIESGKRLARDLGYCDAERMTPYKMAAHIQNELSSIPGLTVVVDKDLESIRTNYPLTYHSARASFSAEHTRPAIVEITYKSPEQSSVSENLYLVGKGVTFDTGGINIKVGAAMNGMSRDKLGACSVAGFLLTTGLLQPTHVNVTGFLSLTRNSVGPNSLLPDEVLVSRAGVRVHIINTDAEGRLVMTDPLAVCRERIDALRQSGDTTDSTVYTVATLTGHAVRAYGPYGATVANGPARLNNKDRKISAFGTRFGDPFENSILRREDYSLIASHSDREDVFQVTHQSSANTSRGHQFPAAYMIIASGLDKHGLGSSPSNRIDYIHLDIAGNAEESSAEGLGLPKITANPITTLTYTHLL</sequence>
<evidence type="ECO:0000259" key="5">
    <source>
        <dbReference type="PROSITE" id="PS00631"/>
    </source>
</evidence>
<dbReference type="Gene3D" id="3.40.630.10">
    <property type="entry name" value="Zn peptidases"/>
    <property type="match status" value="1"/>
</dbReference>
<organism evidence="6 7">
    <name type="scientific">Smittium mucronatum</name>
    <dbReference type="NCBI Taxonomy" id="133383"/>
    <lineage>
        <taxon>Eukaryota</taxon>
        <taxon>Fungi</taxon>
        <taxon>Fungi incertae sedis</taxon>
        <taxon>Zoopagomycota</taxon>
        <taxon>Kickxellomycotina</taxon>
        <taxon>Harpellomycetes</taxon>
        <taxon>Harpellales</taxon>
        <taxon>Legeriomycetaceae</taxon>
        <taxon>Smittium</taxon>
    </lineage>
</organism>
<dbReference type="GO" id="GO:0070006">
    <property type="term" value="F:metalloaminopeptidase activity"/>
    <property type="evidence" value="ECO:0007669"/>
    <property type="project" value="InterPro"/>
</dbReference>
<dbReference type="SUPFAM" id="SSF53187">
    <property type="entry name" value="Zn-dependent exopeptidases"/>
    <property type="match status" value="1"/>
</dbReference>
<dbReference type="Proteomes" id="UP000187455">
    <property type="component" value="Unassembled WGS sequence"/>
</dbReference>
<dbReference type="InterPro" id="IPR000819">
    <property type="entry name" value="Peptidase_M17_C"/>
</dbReference>
<accession>A0A1R0H3C6</accession>
<dbReference type="OrthoDB" id="412814at2759"/>
<keyword evidence="7" id="KW-1185">Reference proteome</keyword>
<keyword evidence="2 6" id="KW-0031">Aminopeptidase</keyword>
<reference evidence="6 7" key="1">
    <citation type="journal article" date="2016" name="Mol. Biol. Evol.">
        <title>Genome-Wide Survey of Gut Fungi (Harpellales) Reveals the First Horizontally Transferred Ubiquitin Gene from a Mosquito Host.</title>
        <authorList>
            <person name="Wang Y."/>
            <person name="White M.M."/>
            <person name="Kvist S."/>
            <person name="Moncalvo J.M."/>
        </authorList>
    </citation>
    <scope>NUCLEOTIDE SEQUENCE [LARGE SCALE GENOMIC DNA]</scope>
    <source>
        <strain evidence="6 7">ALG-7-W6</strain>
    </source>
</reference>
<dbReference type="STRING" id="133383.A0A1R0H3C6"/>
<evidence type="ECO:0000256" key="3">
    <source>
        <dbReference type="ARBA" id="ARBA00022670"/>
    </source>
</evidence>
<dbReference type="Pfam" id="PF00883">
    <property type="entry name" value="Peptidase_M17"/>
    <property type="match status" value="1"/>
</dbReference>
<evidence type="ECO:0000256" key="1">
    <source>
        <dbReference type="ARBA" id="ARBA00009528"/>
    </source>
</evidence>
<dbReference type="GO" id="GO:0005737">
    <property type="term" value="C:cytoplasm"/>
    <property type="evidence" value="ECO:0007669"/>
    <property type="project" value="InterPro"/>
</dbReference>
<dbReference type="InterPro" id="IPR011356">
    <property type="entry name" value="Leucine_aapep/pepB"/>
</dbReference>
<evidence type="ECO:0000256" key="2">
    <source>
        <dbReference type="ARBA" id="ARBA00022438"/>
    </source>
</evidence>
<dbReference type="PROSITE" id="PS00631">
    <property type="entry name" value="CYTOSOL_AP"/>
    <property type="match status" value="1"/>
</dbReference>
<dbReference type="GO" id="GO:0030145">
    <property type="term" value="F:manganese ion binding"/>
    <property type="evidence" value="ECO:0007669"/>
    <property type="project" value="InterPro"/>
</dbReference>
<dbReference type="GO" id="GO:0006508">
    <property type="term" value="P:proteolysis"/>
    <property type="evidence" value="ECO:0007669"/>
    <property type="project" value="UniProtKB-KW"/>
</dbReference>
<name>A0A1R0H3C6_9FUNG</name>
<evidence type="ECO:0000313" key="6">
    <source>
        <dbReference type="EMBL" id="OLY83631.1"/>
    </source>
</evidence>
<keyword evidence="3" id="KW-0645">Protease</keyword>
<protein>
    <submittedName>
        <fullName evidence="6">Putative aminopeptidase</fullName>
    </submittedName>
</protein>
<evidence type="ECO:0000313" key="7">
    <source>
        <dbReference type="Proteomes" id="UP000187455"/>
    </source>
</evidence>
<proteinExistence type="inferred from homology"/>
<dbReference type="PRINTS" id="PR00481">
    <property type="entry name" value="LAMNOPPTDASE"/>
</dbReference>
<keyword evidence="4" id="KW-0378">Hydrolase</keyword>
<evidence type="ECO:0000256" key="4">
    <source>
        <dbReference type="ARBA" id="ARBA00022801"/>
    </source>
</evidence>
<dbReference type="AlphaFoldDB" id="A0A1R0H3C6"/>
<dbReference type="PANTHER" id="PTHR11963:SF48">
    <property type="entry name" value="DIPEPTIDASE B, ISOFORM A"/>
    <property type="match status" value="1"/>
</dbReference>
<feature type="domain" description="Cytosol aminopeptidase" evidence="5">
    <location>
        <begin position="365"/>
        <end position="372"/>
    </location>
</feature>